<evidence type="ECO:0000313" key="8">
    <source>
        <dbReference type="Proteomes" id="UP000244978"/>
    </source>
</evidence>
<evidence type="ECO:0000313" key="7">
    <source>
        <dbReference type="EMBL" id="PWB96284.1"/>
    </source>
</evidence>
<comment type="similarity">
    <text evidence="2">Belongs to the TMEM86 family.</text>
</comment>
<dbReference type="InterPro" id="IPR012506">
    <property type="entry name" value="TMEM86B-like"/>
</dbReference>
<feature type="transmembrane region" description="Helical" evidence="6">
    <location>
        <begin position="228"/>
        <end position="247"/>
    </location>
</feature>
<feature type="transmembrane region" description="Helical" evidence="6">
    <location>
        <begin position="98"/>
        <end position="119"/>
    </location>
</feature>
<feature type="transmembrane region" description="Helical" evidence="6">
    <location>
        <begin position="283"/>
        <end position="304"/>
    </location>
</feature>
<dbReference type="PANTHER" id="PTHR31885">
    <property type="entry name" value="GH04784P"/>
    <property type="match status" value="1"/>
</dbReference>
<gene>
    <name evidence="7" type="ORF">DF220_13095</name>
</gene>
<evidence type="ECO:0000256" key="1">
    <source>
        <dbReference type="ARBA" id="ARBA00004141"/>
    </source>
</evidence>
<feature type="transmembrane region" description="Helical" evidence="6">
    <location>
        <begin position="205"/>
        <end position="222"/>
    </location>
</feature>
<dbReference type="PANTHER" id="PTHR31885:SF6">
    <property type="entry name" value="GH04784P"/>
    <property type="match status" value="1"/>
</dbReference>
<feature type="transmembrane region" description="Helical" evidence="6">
    <location>
        <begin position="150"/>
        <end position="168"/>
    </location>
</feature>
<comment type="subcellular location">
    <subcellularLocation>
        <location evidence="1">Membrane</location>
        <topology evidence="1">Multi-pass membrane protein</topology>
    </subcellularLocation>
</comment>
<evidence type="ECO:0000256" key="4">
    <source>
        <dbReference type="ARBA" id="ARBA00022989"/>
    </source>
</evidence>
<comment type="caution">
    <text evidence="7">The sequence shown here is derived from an EMBL/GenBank/DDBJ whole genome shotgun (WGS) entry which is preliminary data.</text>
</comment>
<proteinExistence type="inferred from homology"/>
<protein>
    <recommendedName>
        <fullName evidence="9">Lysoplasmalogenase</fullName>
    </recommendedName>
</protein>
<evidence type="ECO:0000256" key="6">
    <source>
        <dbReference type="SAM" id="Phobius"/>
    </source>
</evidence>
<dbReference type="Proteomes" id="UP000244978">
    <property type="component" value="Unassembled WGS sequence"/>
</dbReference>
<evidence type="ECO:0000256" key="5">
    <source>
        <dbReference type="ARBA" id="ARBA00023136"/>
    </source>
</evidence>
<accession>A0A2U1SXC2</accession>
<evidence type="ECO:0000256" key="2">
    <source>
        <dbReference type="ARBA" id="ARBA00007375"/>
    </source>
</evidence>
<feature type="transmembrane region" description="Helical" evidence="6">
    <location>
        <begin position="125"/>
        <end position="143"/>
    </location>
</feature>
<evidence type="ECO:0008006" key="9">
    <source>
        <dbReference type="Google" id="ProtNLM"/>
    </source>
</evidence>
<reference evidence="8" key="1">
    <citation type="submission" date="2018-04" db="EMBL/GenBank/DDBJ databases">
        <authorList>
            <person name="Liu S."/>
            <person name="Wang Z."/>
            <person name="Li J."/>
        </authorList>
    </citation>
    <scope>NUCLEOTIDE SEQUENCE [LARGE SCALE GENOMIC DNA]</scope>
    <source>
        <strain evidence="8">S1194</strain>
    </source>
</reference>
<dbReference type="GO" id="GO:0016787">
    <property type="term" value="F:hydrolase activity"/>
    <property type="evidence" value="ECO:0007669"/>
    <property type="project" value="TreeGrafter"/>
</dbReference>
<keyword evidence="8" id="KW-1185">Reference proteome</keyword>
<evidence type="ECO:0000256" key="3">
    <source>
        <dbReference type="ARBA" id="ARBA00022692"/>
    </source>
</evidence>
<dbReference type="Pfam" id="PF07947">
    <property type="entry name" value="YhhN"/>
    <property type="match status" value="1"/>
</dbReference>
<sequence>MTGGQIASRCLKALGSAGNENEIVTPRSELLRKLLPEASRRTRDQGSAMDVSELVGHAALRYSTQARAMRVEACRSCPARRGATTLRIMLLTRPSGRAILAFAPYGLVSLVHLSALILGASEVGVVTKIMLMPALALALLILLPARRSVVGYLLLSALVLSWGGDFALVIPGELMFLLGLIFFLAAHVVYIVAISSSLRVRRIPFVALAYAGWWIALVALLAPNVGWLVWPLAIYGLVLGGMASVALGSHPAVACGAFLFVVSDTVLALNRFMPSIELPVPDIVIMATYILAQGFIVAGALIVLKRGVPSAWGSPRKERVLNS</sequence>
<name>A0A2U1SXC2_9MICO</name>
<keyword evidence="3 6" id="KW-0812">Transmembrane</keyword>
<keyword evidence="5 6" id="KW-0472">Membrane</keyword>
<dbReference type="EMBL" id="QEEX01000002">
    <property type="protein sequence ID" value="PWB96284.1"/>
    <property type="molecule type" value="Genomic_DNA"/>
</dbReference>
<dbReference type="GO" id="GO:0016020">
    <property type="term" value="C:membrane"/>
    <property type="evidence" value="ECO:0007669"/>
    <property type="project" value="UniProtKB-SubCell"/>
</dbReference>
<feature type="transmembrane region" description="Helical" evidence="6">
    <location>
        <begin position="252"/>
        <end position="271"/>
    </location>
</feature>
<dbReference type="AlphaFoldDB" id="A0A2U1SXC2"/>
<feature type="transmembrane region" description="Helical" evidence="6">
    <location>
        <begin position="174"/>
        <end position="193"/>
    </location>
</feature>
<organism evidence="7 8">
    <name type="scientific">Homoserinimonas hongtaonis</name>
    <dbReference type="NCBI Taxonomy" id="2079791"/>
    <lineage>
        <taxon>Bacteria</taxon>
        <taxon>Bacillati</taxon>
        <taxon>Actinomycetota</taxon>
        <taxon>Actinomycetes</taxon>
        <taxon>Micrococcales</taxon>
        <taxon>Microbacteriaceae</taxon>
        <taxon>Homoserinimonas</taxon>
    </lineage>
</organism>
<keyword evidence="4 6" id="KW-1133">Transmembrane helix</keyword>